<keyword evidence="3" id="KW-1185">Reference proteome</keyword>
<dbReference type="RefSeq" id="WP_152760604.1">
    <property type="nucleotide sequence ID" value="NZ_WHLY01000002.1"/>
</dbReference>
<evidence type="ECO:0000256" key="1">
    <source>
        <dbReference type="SAM" id="SignalP"/>
    </source>
</evidence>
<feature type="chain" id="PRO_5028838747" description="DUF4097 family beta strand repeat protein" evidence="1">
    <location>
        <begin position="23"/>
        <end position="348"/>
    </location>
</feature>
<gene>
    <name evidence="2" type="ORF">GBK04_13845</name>
</gene>
<feature type="signal peptide" evidence="1">
    <location>
        <begin position="1"/>
        <end position="22"/>
    </location>
</feature>
<organism evidence="2 3">
    <name type="scientific">Salmonirosea aquatica</name>
    <dbReference type="NCBI Taxonomy" id="2654236"/>
    <lineage>
        <taxon>Bacteria</taxon>
        <taxon>Pseudomonadati</taxon>
        <taxon>Bacteroidota</taxon>
        <taxon>Cytophagia</taxon>
        <taxon>Cytophagales</taxon>
        <taxon>Spirosomataceae</taxon>
        <taxon>Salmonirosea</taxon>
    </lineage>
</organism>
<proteinExistence type="predicted"/>
<evidence type="ECO:0000313" key="2">
    <source>
        <dbReference type="EMBL" id="MPR34409.1"/>
    </source>
</evidence>
<keyword evidence="1" id="KW-0732">Signal</keyword>
<reference evidence="2 3" key="1">
    <citation type="submission" date="2019-10" db="EMBL/GenBank/DDBJ databases">
        <title>Draft Genome Sequence of Cytophagaceae sp. SJW1-29.</title>
        <authorList>
            <person name="Choi A."/>
        </authorList>
    </citation>
    <scope>NUCLEOTIDE SEQUENCE [LARGE SCALE GENOMIC DNA]</scope>
    <source>
        <strain evidence="2 3">SJW1-29</strain>
    </source>
</reference>
<protein>
    <recommendedName>
        <fullName evidence="4">DUF4097 family beta strand repeat protein</fullName>
    </recommendedName>
</protein>
<dbReference type="EMBL" id="WHLY01000002">
    <property type="protein sequence ID" value="MPR34409.1"/>
    <property type="molecule type" value="Genomic_DNA"/>
</dbReference>
<dbReference type="AlphaFoldDB" id="A0A7C9FQ62"/>
<evidence type="ECO:0000313" key="3">
    <source>
        <dbReference type="Proteomes" id="UP000479293"/>
    </source>
</evidence>
<dbReference type="Proteomes" id="UP000479293">
    <property type="component" value="Unassembled WGS sequence"/>
</dbReference>
<comment type="caution">
    <text evidence="2">The sequence shown here is derived from an EMBL/GenBank/DDBJ whole genome shotgun (WGS) entry which is preliminary data.</text>
</comment>
<evidence type="ECO:0008006" key="4">
    <source>
        <dbReference type="Google" id="ProtNLM"/>
    </source>
</evidence>
<accession>A0A7C9FQ62</accession>
<name>A0A7C9FQ62_9BACT</name>
<sequence>MKIRASFSTMLLVLGTWMVAQAEQPKLIEKRKSVVKVYTVDSRDQLSVDNQYGQVKINLWDKKEIRVDVSITANAPTDQRAADYLNAVTISEKREGNVITLRTLIDRSQFGSSNWNSWRSKPGEKNSIQIDYVVNMPKFNALIVRNKFGNTDIPWFQAPLTVQSRYGNFSAEDLGNASNTIEVAYGKAKIGKMDGGKMEIRYSDFDLDQARTLLLINKFGKLTIGEVGSLEADIDYSGATIGRVNESCKVNLSYSGNFQVNQLPHSAENVDIQAAYSSVVLPAESSQFNVTVTHGDFRLPTNLKVNFTNQPSKTDSYRSTKQYSGTVGSGTGTIIKVVSTFGDVRLKD</sequence>